<gene>
    <name evidence="2" type="ORF">CCAM_LOCUS9369</name>
</gene>
<dbReference type="Proteomes" id="UP000595140">
    <property type="component" value="Unassembled WGS sequence"/>
</dbReference>
<proteinExistence type="predicted"/>
<dbReference type="AlphaFoldDB" id="A0A484KPE7"/>
<feature type="region of interest" description="Disordered" evidence="1">
    <location>
        <begin position="139"/>
        <end position="183"/>
    </location>
</feature>
<sequence>MSAYRSLNSSGKLDFTSRAIIPLSHLILPKLSPLNLVPGALRILLLLRKNEPSSFDTGNPTVKPANPLDDPEYIDAYSSAPDVSPPVMVFQKPATTQKRNHLDISALSQPMRQKGSPFKSVYRASADISTPNVPEVVLVHPPSGAPTRDSNPASRMDNAARMSQEDHPLRVRMMSSHQAGSPL</sequence>
<protein>
    <submittedName>
        <fullName evidence="2">Uncharacterized protein</fullName>
    </submittedName>
</protein>
<accession>A0A484KPE7</accession>
<dbReference type="EMBL" id="OOIL02000624">
    <property type="protein sequence ID" value="VFQ67593.1"/>
    <property type="molecule type" value="Genomic_DNA"/>
</dbReference>
<evidence type="ECO:0000256" key="1">
    <source>
        <dbReference type="SAM" id="MobiDB-lite"/>
    </source>
</evidence>
<name>A0A484KPE7_9ASTE</name>
<evidence type="ECO:0000313" key="2">
    <source>
        <dbReference type="EMBL" id="VFQ67593.1"/>
    </source>
</evidence>
<reference evidence="2 3" key="1">
    <citation type="submission" date="2018-04" db="EMBL/GenBank/DDBJ databases">
        <authorList>
            <person name="Vogel A."/>
        </authorList>
    </citation>
    <scope>NUCLEOTIDE SEQUENCE [LARGE SCALE GENOMIC DNA]</scope>
</reference>
<keyword evidence="3" id="KW-1185">Reference proteome</keyword>
<evidence type="ECO:0000313" key="3">
    <source>
        <dbReference type="Proteomes" id="UP000595140"/>
    </source>
</evidence>
<organism evidence="2 3">
    <name type="scientific">Cuscuta campestris</name>
    <dbReference type="NCBI Taxonomy" id="132261"/>
    <lineage>
        <taxon>Eukaryota</taxon>
        <taxon>Viridiplantae</taxon>
        <taxon>Streptophyta</taxon>
        <taxon>Embryophyta</taxon>
        <taxon>Tracheophyta</taxon>
        <taxon>Spermatophyta</taxon>
        <taxon>Magnoliopsida</taxon>
        <taxon>eudicotyledons</taxon>
        <taxon>Gunneridae</taxon>
        <taxon>Pentapetalae</taxon>
        <taxon>asterids</taxon>
        <taxon>lamiids</taxon>
        <taxon>Solanales</taxon>
        <taxon>Convolvulaceae</taxon>
        <taxon>Cuscuteae</taxon>
        <taxon>Cuscuta</taxon>
        <taxon>Cuscuta subgen. Grammica</taxon>
        <taxon>Cuscuta sect. Cleistogrammica</taxon>
    </lineage>
</organism>